<evidence type="ECO:0000313" key="2">
    <source>
        <dbReference type="EMBL" id="MEN0643158.1"/>
    </source>
</evidence>
<dbReference type="EMBL" id="JBCITK010000001">
    <property type="protein sequence ID" value="MEN0643158.1"/>
    <property type="molecule type" value="Genomic_DNA"/>
</dbReference>
<proteinExistence type="predicted"/>
<organism evidence="2 3">
    <name type="scientific">Alkalicoccobacillus gibsonii</name>
    <dbReference type="NCBI Taxonomy" id="79881"/>
    <lineage>
        <taxon>Bacteria</taxon>
        <taxon>Bacillati</taxon>
        <taxon>Bacillota</taxon>
        <taxon>Bacilli</taxon>
        <taxon>Bacillales</taxon>
        <taxon>Bacillaceae</taxon>
        <taxon>Alkalicoccobacillus</taxon>
    </lineage>
</organism>
<feature type="domain" description="YqgU-like 6-bladed beta-propeller" evidence="1">
    <location>
        <begin position="73"/>
        <end position="339"/>
    </location>
</feature>
<dbReference type="Proteomes" id="UP001418796">
    <property type="component" value="Unassembled WGS sequence"/>
</dbReference>
<dbReference type="PROSITE" id="PS51257">
    <property type="entry name" value="PROKAR_LIPOPROTEIN"/>
    <property type="match status" value="1"/>
</dbReference>
<gene>
    <name evidence="2" type="ORF">MKY91_08385</name>
</gene>
<dbReference type="InterPro" id="IPR048421">
    <property type="entry name" value="YqgU_beta-prop"/>
</dbReference>
<dbReference type="SUPFAM" id="SSF82171">
    <property type="entry name" value="DPP6 N-terminal domain-like"/>
    <property type="match status" value="1"/>
</dbReference>
<protein>
    <recommendedName>
        <fullName evidence="1">YqgU-like 6-bladed beta-propeller domain-containing protein</fullName>
    </recommendedName>
</protein>
<keyword evidence="3" id="KW-1185">Reference proteome</keyword>
<sequence length="357" mass="41034">MKKVCTSIVLLLVVGGCQTDEAPVSSSNPVSSDTIYPIEVAKDDHLEVIGWYDEQTLVYLLSEGNSFDLFTHNVFTGEDELFYDGLESEHFHRLDVNNDQSLFALQTLNDQGQAELVILNKSGDVKINPDLSADDYSIFWSPYHSTEFMAVAFQPDWKQEVYHIDLEAMNVDTTGIESNFIQWSTEDTVTYLNWSMIPSVEAPLQQYNLTTNQTKDGIGSALYFSSLFQDRSMFVKYKELQADEIKYEFRDGIHKLGSLTIPILNTFSEHWWITSYAFDGLLDRFYYLSPRYSADYVTYKDAFDLLMYDLKEDSYTKLGQLDKQEPLELSSDGKWLLVGSVKKKLIRTEDGSIFHLY</sequence>
<evidence type="ECO:0000259" key="1">
    <source>
        <dbReference type="Pfam" id="PF21101"/>
    </source>
</evidence>
<evidence type="ECO:0000313" key="3">
    <source>
        <dbReference type="Proteomes" id="UP001418796"/>
    </source>
</evidence>
<accession>A0ABU9VIU9</accession>
<comment type="caution">
    <text evidence="2">The sequence shown here is derived from an EMBL/GenBank/DDBJ whole genome shotgun (WGS) entry which is preliminary data.</text>
</comment>
<dbReference type="Pfam" id="PF21101">
    <property type="entry name" value="YqgU"/>
    <property type="match status" value="1"/>
</dbReference>
<dbReference type="RefSeq" id="WP_343130131.1">
    <property type="nucleotide sequence ID" value="NZ_JBCITK010000001.1"/>
</dbReference>
<reference evidence="2 3" key="1">
    <citation type="submission" date="2024-03" db="EMBL/GenBank/DDBJ databases">
        <title>Bacilli Hybrid Assemblies.</title>
        <authorList>
            <person name="Kovac J."/>
        </authorList>
    </citation>
    <scope>NUCLEOTIDE SEQUENCE [LARGE SCALE GENOMIC DNA]</scope>
    <source>
        <strain evidence="2 3">FSL R7-0666</strain>
    </source>
</reference>
<name>A0ABU9VIU9_9BACI</name>